<sequence>MLQKIHIEDIFLDHRSCIDIGLYPVKPPTIVSPARQYNEQEIPGRDGKFYEDLGTYEDITLTVEFNFRARNKKTVDQFFREYKRMIRKAKVFSKQSDPAVFYKIKKAEIGELDRGTSNSIGTFSVDFTFDPYAYLLDGVVPLDYKRVTWNEYDESKPIYILSGEGMCTLTVNGKSMECDCTDTVYIDTDLELAYREDKSWVNQMVKGYYDELYLIPGRNTISITQGFDLKVIPNWRYEP</sequence>
<dbReference type="RefSeq" id="WP_117446286.1">
    <property type="nucleotide sequence ID" value="NZ_QUSK01000013.1"/>
</dbReference>
<feature type="domain" description="Siphovirus-type tail component RIFT-related" evidence="1">
    <location>
        <begin position="34"/>
        <end position="127"/>
    </location>
</feature>
<protein>
    <submittedName>
        <fullName evidence="2">Phage tail protein</fullName>
    </submittedName>
</protein>
<evidence type="ECO:0000313" key="3">
    <source>
        <dbReference type="Proteomes" id="UP000260721"/>
    </source>
</evidence>
<name>A0A3E3E586_9FIRM</name>
<dbReference type="AlphaFoldDB" id="A0A3E3E586"/>
<accession>A0A3E3E586</accession>
<proteinExistence type="predicted"/>
<evidence type="ECO:0000259" key="1">
    <source>
        <dbReference type="Pfam" id="PF05709"/>
    </source>
</evidence>
<dbReference type="Gene3D" id="2.40.30.200">
    <property type="match status" value="1"/>
</dbReference>
<gene>
    <name evidence="2" type="ORF">DXC78_06560</name>
</gene>
<dbReference type="Pfam" id="PF05709">
    <property type="entry name" value="Sipho_tail"/>
    <property type="match status" value="1"/>
</dbReference>
<reference evidence="2 3" key="1">
    <citation type="submission" date="2018-08" db="EMBL/GenBank/DDBJ databases">
        <title>A genome reference for cultivated species of the human gut microbiota.</title>
        <authorList>
            <person name="Zou Y."/>
            <person name="Xue W."/>
            <person name="Luo G."/>
        </authorList>
    </citation>
    <scope>NUCLEOTIDE SEQUENCE [LARGE SCALE GENOMIC DNA]</scope>
    <source>
        <strain evidence="2 3">TF08-11</strain>
    </source>
</reference>
<dbReference type="Proteomes" id="UP000260721">
    <property type="component" value="Unassembled WGS sequence"/>
</dbReference>
<organism evidence="2 3">
    <name type="scientific">Faecalicoccus pleomorphus</name>
    <dbReference type="NCBI Taxonomy" id="1323"/>
    <lineage>
        <taxon>Bacteria</taxon>
        <taxon>Bacillati</taxon>
        <taxon>Bacillota</taxon>
        <taxon>Erysipelotrichia</taxon>
        <taxon>Erysipelotrichales</taxon>
        <taxon>Erysipelotrichaceae</taxon>
        <taxon>Faecalicoccus</taxon>
    </lineage>
</organism>
<dbReference type="InterPro" id="IPR008841">
    <property type="entry name" value="Siphovirus-type_tail_N"/>
</dbReference>
<dbReference type="EMBL" id="QUSK01000013">
    <property type="protein sequence ID" value="RGD76348.1"/>
    <property type="molecule type" value="Genomic_DNA"/>
</dbReference>
<comment type="caution">
    <text evidence="2">The sequence shown here is derived from an EMBL/GenBank/DDBJ whole genome shotgun (WGS) entry which is preliminary data.</text>
</comment>
<evidence type="ECO:0000313" key="2">
    <source>
        <dbReference type="EMBL" id="RGD76348.1"/>
    </source>
</evidence>